<reference evidence="9 10" key="1">
    <citation type="submission" date="2016-10" db="EMBL/GenBank/DDBJ databases">
        <authorList>
            <person name="de Groot N.N."/>
        </authorList>
    </citation>
    <scope>NUCLEOTIDE SEQUENCE [LARGE SCALE GENOMIC DNA]</scope>
    <source>
        <strain evidence="9 10">DSM 1801</strain>
    </source>
</reference>
<evidence type="ECO:0000256" key="2">
    <source>
        <dbReference type="ARBA" id="ARBA00009773"/>
    </source>
</evidence>
<comment type="subcellular location">
    <subcellularLocation>
        <location evidence="1">Cell membrane</location>
        <topology evidence="1">Multi-pass membrane protein</topology>
    </subcellularLocation>
</comment>
<sequence>MKDLSLRKKLIVITYAAFLLFVVMKFDFVRGVLSNIMHILSPFLLGVVLAFILNKPMCFFERLLSKKIKKKSTVRGLSITIAFLIFLLIIVAVIWFIVPQLVVNANMFISRTGIYINRLEVWINDLSDKYNLKSVDFQMLSGQLTDIIQSVSTFVVNYIRDIVPRLITVTTNLVSVIFNLVITLVFAINLLAGKEHLLKQIAQLNHAYIPEKYSKKNEKIALIVNDIFGKYLIGQVTEACILGGLCFIGMNIFRFDYSVLISTLIAVTALIPVAGAWIGGGLSFLLLALVSPINAVMFFIYLTILQQLENNLIYPRVVGSSIGLPGIWVIFAVTVGGGLFGLAGIMVSVPTMSVIYALIGENVKQRLTKKSSKTIN</sequence>
<accession>A0A1H9YR40</accession>
<keyword evidence="10" id="KW-1185">Reference proteome</keyword>
<feature type="transmembrane region" description="Helical" evidence="8">
    <location>
        <begin position="35"/>
        <end position="53"/>
    </location>
</feature>
<evidence type="ECO:0000313" key="9">
    <source>
        <dbReference type="EMBL" id="SES71612.1"/>
    </source>
</evidence>
<name>A0A1H9YR40_9FIRM</name>
<dbReference type="InterPro" id="IPR002549">
    <property type="entry name" value="AI-2E-like"/>
</dbReference>
<organism evidence="9 10">
    <name type="scientific">[Clostridium] polysaccharolyticum</name>
    <dbReference type="NCBI Taxonomy" id="29364"/>
    <lineage>
        <taxon>Bacteria</taxon>
        <taxon>Bacillati</taxon>
        <taxon>Bacillota</taxon>
        <taxon>Clostridia</taxon>
        <taxon>Lachnospirales</taxon>
        <taxon>Lachnospiraceae</taxon>
    </lineage>
</organism>
<keyword evidence="4" id="KW-1003">Cell membrane</keyword>
<dbReference type="GO" id="GO:0055085">
    <property type="term" value="P:transmembrane transport"/>
    <property type="evidence" value="ECO:0007669"/>
    <property type="project" value="TreeGrafter"/>
</dbReference>
<evidence type="ECO:0000313" key="10">
    <source>
        <dbReference type="Proteomes" id="UP000199800"/>
    </source>
</evidence>
<keyword evidence="7 8" id="KW-0472">Membrane</keyword>
<keyword evidence="3" id="KW-0813">Transport</keyword>
<evidence type="ECO:0000256" key="3">
    <source>
        <dbReference type="ARBA" id="ARBA00022448"/>
    </source>
</evidence>
<feature type="transmembrane region" description="Helical" evidence="8">
    <location>
        <begin position="339"/>
        <end position="359"/>
    </location>
</feature>
<comment type="similarity">
    <text evidence="2">Belongs to the autoinducer-2 exporter (AI-2E) (TC 2.A.86) family.</text>
</comment>
<feature type="transmembrane region" description="Helical" evidence="8">
    <location>
        <begin position="257"/>
        <end position="278"/>
    </location>
</feature>
<feature type="transmembrane region" description="Helical" evidence="8">
    <location>
        <begin position="312"/>
        <end position="333"/>
    </location>
</feature>
<dbReference type="PANTHER" id="PTHR21716">
    <property type="entry name" value="TRANSMEMBRANE PROTEIN"/>
    <property type="match status" value="1"/>
</dbReference>
<proteinExistence type="inferred from homology"/>
<keyword evidence="5 8" id="KW-0812">Transmembrane</keyword>
<evidence type="ECO:0000256" key="1">
    <source>
        <dbReference type="ARBA" id="ARBA00004651"/>
    </source>
</evidence>
<dbReference type="PANTHER" id="PTHR21716:SF53">
    <property type="entry name" value="PERMEASE PERM-RELATED"/>
    <property type="match status" value="1"/>
</dbReference>
<evidence type="ECO:0000256" key="5">
    <source>
        <dbReference type="ARBA" id="ARBA00022692"/>
    </source>
</evidence>
<gene>
    <name evidence="9" type="ORF">SAMN04487772_102162</name>
</gene>
<feature type="transmembrane region" description="Helical" evidence="8">
    <location>
        <begin position="74"/>
        <end position="98"/>
    </location>
</feature>
<dbReference type="GO" id="GO:0005886">
    <property type="term" value="C:plasma membrane"/>
    <property type="evidence" value="ECO:0007669"/>
    <property type="project" value="UniProtKB-SubCell"/>
</dbReference>
<dbReference type="STRING" id="29364.SAMN04487772_102162"/>
<feature type="transmembrane region" description="Helical" evidence="8">
    <location>
        <begin position="284"/>
        <end position="305"/>
    </location>
</feature>
<feature type="transmembrane region" description="Helical" evidence="8">
    <location>
        <begin position="173"/>
        <end position="192"/>
    </location>
</feature>
<dbReference type="Proteomes" id="UP000199800">
    <property type="component" value="Unassembled WGS sequence"/>
</dbReference>
<evidence type="ECO:0000256" key="4">
    <source>
        <dbReference type="ARBA" id="ARBA00022475"/>
    </source>
</evidence>
<dbReference type="AlphaFoldDB" id="A0A1H9YR40"/>
<keyword evidence="6 8" id="KW-1133">Transmembrane helix</keyword>
<dbReference type="Pfam" id="PF01594">
    <property type="entry name" value="AI-2E_transport"/>
    <property type="match status" value="1"/>
</dbReference>
<dbReference type="RefSeq" id="WP_177180580.1">
    <property type="nucleotide sequence ID" value="NZ_FOHN01000002.1"/>
</dbReference>
<evidence type="ECO:0000256" key="7">
    <source>
        <dbReference type="ARBA" id="ARBA00023136"/>
    </source>
</evidence>
<evidence type="ECO:0000256" key="6">
    <source>
        <dbReference type="ARBA" id="ARBA00022989"/>
    </source>
</evidence>
<dbReference type="EMBL" id="FOHN01000002">
    <property type="protein sequence ID" value="SES71612.1"/>
    <property type="molecule type" value="Genomic_DNA"/>
</dbReference>
<protein>
    <submittedName>
        <fullName evidence="9">Predicted PurR-regulated permease PerM</fullName>
    </submittedName>
</protein>
<evidence type="ECO:0000256" key="8">
    <source>
        <dbReference type="SAM" id="Phobius"/>
    </source>
</evidence>